<protein>
    <submittedName>
        <fullName evidence="2">Uncharacterized protein</fullName>
    </submittedName>
</protein>
<proteinExistence type="predicted"/>
<organism evidence="1 2">
    <name type="scientific">Panagrolaimus sp. JU765</name>
    <dbReference type="NCBI Taxonomy" id="591449"/>
    <lineage>
        <taxon>Eukaryota</taxon>
        <taxon>Metazoa</taxon>
        <taxon>Ecdysozoa</taxon>
        <taxon>Nematoda</taxon>
        <taxon>Chromadorea</taxon>
        <taxon>Rhabditida</taxon>
        <taxon>Tylenchina</taxon>
        <taxon>Panagrolaimomorpha</taxon>
        <taxon>Panagrolaimoidea</taxon>
        <taxon>Panagrolaimidae</taxon>
        <taxon>Panagrolaimus</taxon>
    </lineage>
</organism>
<sequence>MEAKKFPEDSSLEKQEIAGKLEDKVVKQDDSQPETKNESSKAPSKRCPEFYFELFMDFVKTNASPKRCFPTYYVDLGTVQEFSLLGEEKFHLMLEHFRKTKKIELEFYNVLFISETYWAKSTVGFKTGTDQNINSIKI</sequence>
<evidence type="ECO:0000313" key="1">
    <source>
        <dbReference type="Proteomes" id="UP000887576"/>
    </source>
</evidence>
<dbReference type="Proteomes" id="UP000887576">
    <property type="component" value="Unplaced"/>
</dbReference>
<accession>A0AC34QTN0</accession>
<name>A0AC34QTN0_9BILA</name>
<reference evidence="2" key="1">
    <citation type="submission" date="2022-11" db="UniProtKB">
        <authorList>
            <consortium name="WormBaseParasite"/>
        </authorList>
    </citation>
    <scope>IDENTIFICATION</scope>
</reference>
<evidence type="ECO:0000313" key="2">
    <source>
        <dbReference type="WBParaSite" id="JU765_v2.g19201.t1"/>
    </source>
</evidence>
<dbReference type="WBParaSite" id="JU765_v2.g19201.t1">
    <property type="protein sequence ID" value="JU765_v2.g19201.t1"/>
    <property type="gene ID" value="JU765_v2.g19201"/>
</dbReference>